<keyword evidence="3" id="KW-0813">Transport</keyword>
<evidence type="ECO:0000256" key="1">
    <source>
        <dbReference type="ARBA" id="ARBA00004141"/>
    </source>
</evidence>
<name>A0ABT8V5W2_9BACL</name>
<keyword evidence="7 8" id="KW-0472">Membrane</keyword>
<dbReference type="PANTHER" id="PTHR34975:SF2">
    <property type="entry name" value="SPORE GERMINATION PROTEIN A2"/>
    <property type="match status" value="1"/>
</dbReference>
<evidence type="ECO:0000313" key="10">
    <source>
        <dbReference type="Proteomes" id="UP001168883"/>
    </source>
</evidence>
<organism evidence="9 10">
    <name type="scientific">Paenibacillus ehimensis</name>
    <dbReference type="NCBI Taxonomy" id="79264"/>
    <lineage>
        <taxon>Bacteria</taxon>
        <taxon>Bacillati</taxon>
        <taxon>Bacillota</taxon>
        <taxon>Bacilli</taxon>
        <taxon>Bacillales</taxon>
        <taxon>Paenibacillaceae</taxon>
        <taxon>Paenibacillus</taxon>
    </lineage>
</organism>
<sequence>MNKSQLFSLILLFELGSTTLFALGIEAKQDAWIAILVATAIGLGLLWVYLSIQSYYPDQNLGNILTHVLGKVIGIPLVLLYGLYFFLIGSTNLWEFAAFIQMIILPTTPLLVLLFIVILTAVYVLSLGVEVLARTSEIMLVMVLIFIVTAYILVASSGEADLSQLKPVLGHGLTPVIKAAVPTIVNFPFGEMVVFFMYWHFAANKFSIKQPSFWAVGISGLMLAISLVAIVSVLGVEFAANSTIPIFIVIKTINIAEILTNLDFIAVVIMFIGGFYKMTIFFYGSVQALNSIFKFRREAWLIFCLGIGSVCFSYVFFTSFSFHRWFGTRVNIPYVHTPFQVFIPVLLLFILWLKNGRNKPEPPVDRSLKKG</sequence>
<gene>
    <name evidence="9" type="ORF">Q3C12_02735</name>
</gene>
<evidence type="ECO:0000256" key="5">
    <source>
        <dbReference type="ARBA" id="ARBA00022692"/>
    </source>
</evidence>
<feature type="transmembrane region" description="Helical" evidence="8">
    <location>
        <begin position="64"/>
        <end position="87"/>
    </location>
</feature>
<dbReference type="PANTHER" id="PTHR34975">
    <property type="entry name" value="SPORE GERMINATION PROTEIN A2"/>
    <property type="match status" value="1"/>
</dbReference>
<evidence type="ECO:0000256" key="6">
    <source>
        <dbReference type="ARBA" id="ARBA00022989"/>
    </source>
</evidence>
<protein>
    <submittedName>
        <fullName evidence="9">Endospore germination permease</fullName>
    </submittedName>
</protein>
<dbReference type="RefSeq" id="WP_051570366.1">
    <property type="nucleotide sequence ID" value="NZ_JAUMKJ010000002.1"/>
</dbReference>
<feature type="transmembrane region" description="Helical" evidence="8">
    <location>
        <begin position="213"/>
        <end position="236"/>
    </location>
</feature>
<dbReference type="EMBL" id="JAUMKJ010000002">
    <property type="protein sequence ID" value="MDO3675904.1"/>
    <property type="molecule type" value="Genomic_DNA"/>
</dbReference>
<proteinExistence type="inferred from homology"/>
<feature type="transmembrane region" description="Helical" evidence="8">
    <location>
        <begin position="99"/>
        <end position="126"/>
    </location>
</feature>
<evidence type="ECO:0000256" key="3">
    <source>
        <dbReference type="ARBA" id="ARBA00022448"/>
    </source>
</evidence>
<dbReference type="InterPro" id="IPR004761">
    <property type="entry name" value="Spore_GerAB"/>
</dbReference>
<keyword evidence="10" id="KW-1185">Reference proteome</keyword>
<evidence type="ECO:0000256" key="8">
    <source>
        <dbReference type="SAM" id="Phobius"/>
    </source>
</evidence>
<comment type="subcellular location">
    <subcellularLocation>
        <location evidence="1">Membrane</location>
        <topology evidence="1">Multi-pass membrane protein</topology>
    </subcellularLocation>
</comment>
<evidence type="ECO:0000256" key="4">
    <source>
        <dbReference type="ARBA" id="ARBA00022544"/>
    </source>
</evidence>
<feature type="transmembrane region" description="Helical" evidence="8">
    <location>
        <begin position="264"/>
        <end position="286"/>
    </location>
</feature>
<feature type="transmembrane region" description="Helical" evidence="8">
    <location>
        <begin position="138"/>
        <end position="156"/>
    </location>
</feature>
<comment type="caution">
    <text evidence="9">The sequence shown here is derived from an EMBL/GenBank/DDBJ whole genome shotgun (WGS) entry which is preliminary data.</text>
</comment>
<reference evidence="9" key="1">
    <citation type="submission" date="2023-07" db="EMBL/GenBank/DDBJ databases">
        <authorList>
            <person name="Aktuganov G."/>
            <person name="Boyko T."/>
            <person name="Delegan Y."/>
            <person name="Galimzianova N."/>
            <person name="Gilvanova E."/>
            <person name="Korobov V."/>
            <person name="Kuzmina L."/>
            <person name="Melentiev A."/>
            <person name="Milman P."/>
            <person name="Ryabova A."/>
            <person name="Stupak E."/>
            <person name="Yasakov T."/>
            <person name="Zharikova N."/>
            <person name="Zhurenko E."/>
        </authorList>
    </citation>
    <scope>NUCLEOTIDE SEQUENCE</scope>
    <source>
        <strain evidence="9">IB-739</strain>
    </source>
</reference>
<feature type="transmembrane region" description="Helical" evidence="8">
    <location>
        <begin position="176"/>
        <end position="201"/>
    </location>
</feature>
<evidence type="ECO:0000256" key="2">
    <source>
        <dbReference type="ARBA" id="ARBA00007998"/>
    </source>
</evidence>
<dbReference type="NCBIfam" id="TIGR00912">
    <property type="entry name" value="2A0309"/>
    <property type="match status" value="1"/>
</dbReference>
<dbReference type="Proteomes" id="UP001168883">
    <property type="component" value="Unassembled WGS sequence"/>
</dbReference>
<evidence type="ECO:0000256" key="7">
    <source>
        <dbReference type="ARBA" id="ARBA00023136"/>
    </source>
</evidence>
<evidence type="ECO:0000313" key="9">
    <source>
        <dbReference type="EMBL" id="MDO3675904.1"/>
    </source>
</evidence>
<feature type="transmembrane region" description="Helical" evidence="8">
    <location>
        <begin position="334"/>
        <end position="353"/>
    </location>
</feature>
<comment type="similarity">
    <text evidence="2">Belongs to the amino acid-polyamine-organocation (APC) superfamily. Spore germination protein (SGP) (TC 2.A.3.9) family.</text>
</comment>
<dbReference type="Pfam" id="PF03845">
    <property type="entry name" value="Spore_permease"/>
    <property type="match status" value="1"/>
</dbReference>
<accession>A0ABT8V5W2</accession>
<feature type="transmembrane region" description="Helical" evidence="8">
    <location>
        <begin position="32"/>
        <end position="52"/>
    </location>
</feature>
<keyword evidence="6 8" id="KW-1133">Transmembrane helix</keyword>
<keyword evidence="5 8" id="KW-0812">Transmembrane</keyword>
<keyword evidence="4" id="KW-0309">Germination</keyword>
<feature type="transmembrane region" description="Helical" evidence="8">
    <location>
        <begin position="298"/>
        <end position="322"/>
    </location>
</feature>